<dbReference type="HAMAP" id="MF_00169">
    <property type="entry name" value="AroQ"/>
    <property type="match status" value="1"/>
</dbReference>
<dbReference type="NCBIfam" id="NF003804">
    <property type="entry name" value="PRK05395.1-1"/>
    <property type="match status" value="1"/>
</dbReference>
<dbReference type="GO" id="GO:0008652">
    <property type="term" value="P:amino acid biosynthetic process"/>
    <property type="evidence" value="ECO:0007669"/>
    <property type="project" value="UniProtKB-KW"/>
</dbReference>
<keyword evidence="7 8" id="KW-0456">Lyase</keyword>
<dbReference type="UniPathway" id="UPA00053">
    <property type="reaction ID" value="UER00086"/>
</dbReference>
<evidence type="ECO:0000256" key="9">
    <source>
        <dbReference type="PIRSR" id="PIRSR001399-1"/>
    </source>
</evidence>
<dbReference type="PANTHER" id="PTHR21272">
    <property type="entry name" value="CATABOLIC 3-DEHYDROQUINASE"/>
    <property type="match status" value="1"/>
</dbReference>
<dbReference type="OrthoDB" id="9790793at2"/>
<dbReference type="PROSITE" id="PS01029">
    <property type="entry name" value="DEHYDROQUINASE_II"/>
    <property type="match status" value="1"/>
</dbReference>
<dbReference type="GO" id="GO:0009073">
    <property type="term" value="P:aromatic amino acid family biosynthetic process"/>
    <property type="evidence" value="ECO:0007669"/>
    <property type="project" value="UniProtKB-KW"/>
</dbReference>
<accession>A0A656HAD7</accession>
<feature type="binding site" evidence="8 10">
    <location>
        <begin position="102"/>
        <end position="103"/>
    </location>
    <ligand>
        <name>substrate</name>
    </ligand>
</feature>
<organism evidence="12 13">
    <name type="scientific">Thiothrix nivea (strain ATCC 35100 / DSM 5205 / JP2)</name>
    <dbReference type="NCBI Taxonomy" id="870187"/>
    <lineage>
        <taxon>Bacteria</taxon>
        <taxon>Pseudomonadati</taxon>
        <taxon>Pseudomonadota</taxon>
        <taxon>Gammaproteobacteria</taxon>
        <taxon>Thiotrichales</taxon>
        <taxon>Thiotrichaceae</taxon>
        <taxon>Thiothrix</taxon>
    </lineage>
</organism>
<keyword evidence="13" id="KW-1185">Reference proteome</keyword>
<feature type="binding site" evidence="8 10">
    <location>
        <position position="112"/>
    </location>
    <ligand>
        <name>substrate</name>
    </ligand>
</feature>
<evidence type="ECO:0000256" key="7">
    <source>
        <dbReference type="ARBA" id="ARBA00023239"/>
    </source>
</evidence>
<evidence type="ECO:0000256" key="6">
    <source>
        <dbReference type="ARBA" id="ARBA00012060"/>
    </source>
</evidence>
<dbReference type="RefSeq" id="WP_002706744.1">
    <property type="nucleotide sequence ID" value="NZ_JH651384.1"/>
</dbReference>
<dbReference type="EC" id="4.2.1.10" evidence="6 8"/>
<feature type="active site" description="Proton acceptor" evidence="8 9">
    <location>
        <position position="23"/>
    </location>
</feature>
<evidence type="ECO:0000313" key="13">
    <source>
        <dbReference type="Proteomes" id="UP000005317"/>
    </source>
</evidence>
<evidence type="ECO:0000256" key="10">
    <source>
        <dbReference type="PIRSR" id="PIRSR001399-2"/>
    </source>
</evidence>
<keyword evidence="8" id="KW-0028">Amino-acid biosynthesis</keyword>
<dbReference type="GO" id="GO:0019631">
    <property type="term" value="P:quinate catabolic process"/>
    <property type="evidence" value="ECO:0007669"/>
    <property type="project" value="TreeGrafter"/>
</dbReference>
<dbReference type="PIRSF" id="PIRSF001399">
    <property type="entry name" value="DHquinase_II"/>
    <property type="match status" value="1"/>
</dbReference>
<evidence type="ECO:0000256" key="1">
    <source>
        <dbReference type="ARBA" id="ARBA00001864"/>
    </source>
</evidence>
<dbReference type="NCBIfam" id="TIGR01088">
    <property type="entry name" value="aroQ"/>
    <property type="match status" value="1"/>
</dbReference>
<dbReference type="PANTHER" id="PTHR21272:SF3">
    <property type="entry name" value="CATABOLIC 3-DEHYDROQUINASE"/>
    <property type="match status" value="1"/>
</dbReference>
<feature type="active site" description="Proton donor" evidence="8 9">
    <location>
        <position position="101"/>
    </location>
</feature>
<dbReference type="NCBIfam" id="NF003806">
    <property type="entry name" value="PRK05395.1-3"/>
    <property type="match status" value="1"/>
</dbReference>
<dbReference type="Proteomes" id="UP000005317">
    <property type="component" value="Unassembled WGS sequence"/>
</dbReference>
<keyword evidence="8" id="KW-0057">Aromatic amino acid biosynthesis</keyword>
<comment type="similarity">
    <text evidence="4 8">Belongs to the type-II 3-dehydroquinase family.</text>
</comment>
<name>A0A656HAD7_THINJ</name>
<comment type="subunit">
    <text evidence="5 8">Homododecamer.</text>
</comment>
<comment type="pathway">
    <text evidence="3 8">Metabolic intermediate biosynthesis; chorismate biosynthesis; chorismate from D-erythrose 4-phosphate and phosphoenolpyruvate: step 3/7.</text>
</comment>
<dbReference type="Pfam" id="PF01220">
    <property type="entry name" value="DHquinase_II"/>
    <property type="match status" value="1"/>
</dbReference>
<dbReference type="InterPro" id="IPR036441">
    <property type="entry name" value="DHquinase_II_sf"/>
</dbReference>
<reference evidence="13" key="1">
    <citation type="journal article" date="2011" name="Stand. Genomic Sci.">
        <title>Genome sequence of the filamentous, gliding Thiothrix nivea neotype strain (JP2(T)).</title>
        <authorList>
            <person name="Lapidus A."/>
            <person name="Nolan M."/>
            <person name="Lucas S."/>
            <person name="Glavina Del Rio T."/>
            <person name="Tice H."/>
            <person name="Cheng J.F."/>
            <person name="Tapia R."/>
            <person name="Han C."/>
            <person name="Goodwin L."/>
            <person name="Pitluck S."/>
            <person name="Liolios K."/>
            <person name="Pagani I."/>
            <person name="Ivanova N."/>
            <person name="Huntemann M."/>
            <person name="Mavromatis K."/>
            <person name="Mikhailova N."/>
            <person name="Pati A."/>
            <person name="Chen A."/>
            <person name="Palaniappan K."/>
            <person name="Land M."/>
            <person name="Brambilla E.M."/>
            <person name="Rohde M."/>
            <person name="Abt B."/>
            <person name="Verbarg S."/>
            <person name="Goker M."/>
            <person name="Bristow J."/>
            <person name="Eisen J.A."/>
            <person name="Markowitz V."/>
            <person name="Hugenholtz P."/>
            <person name="Kyrpides N.C."/>
            <person name="Klenk H.P."/>
            <person name="Woyke T."/>
        </authorList>
    </citation>
    <scope>NUCLEOTIDE SEQUENCE [LARGE SCALE GENOMIC DNA]</scope>
    <source>
        <strain evidence="13">ATCC 35100 / DSM 5205 / JP2</strain>
    </source>
</reference>
<dbReference type="GO" id="GO:0003855">
    <property type="term" value="F:3-dehydroquinate dehydratase activity"/>
    <property type="evidence" value="ECO:0007669"/>
    <property type="project" value="UniProtKB-UniRule"/>
</dbReference>
<dbReference type="SUPFAM" id="SSF52304">
    <property type="entry name" value="Type II 3-dehydroquinate dehydratase"/>
    <property type="match status" value="1"/>
</dbReference>
<proteinExistence type="inferred from homology"/>
<dbReference type="NCBIfam" id="NF003805">
    <property type="entry name" value="PRK05395.1-2"/>
    <property type="match status" value="1"/>
</dbReference>
<evidence type="ECO:0000256" key="11">
    <source>
        <dbReference type="PIRSR" id="PIRSR001399-3"/>
    </source>
</evidence>
<dbReference type="InterPro" id="IPR018509">
    <property type="entry name" value="DHquinase_II_CS"/>
</dbReference>
<evidence type="ECO:0000256" key="8">
    <source>
        <dbReference type="HAMAP-Rule" id="MF_00169"/>
    </source>
</evidence>
<evidence type="ECO:0000256" key="5">
    <source>
        <dbReference type="ARBA" id="ARBA00011193"/>
    </source>
</evidence>
<feature type="binding site" evidence="8 10">
    <location>
        <position position="81"/>
    </location>
    <ligand>
        <name>substrate</name>
    </ligand>
</feature>
<dbReference type="GO" id="GO:0009423">
    <property type="term" value="P:chorismate biosynthetic process"/>
    <property type="evidence" value="ECO:0007669"/>
    <property type="project" value="UniProtKB-UniRule"/>
</dbReference>
<dbReference type="EMBL" id="JH651384">
    <property type="protein sequence ID" value="EIJ32804.1"/>
    <property type="molecule type" value="Genomic_DNA"/>
</dbReference>
<evidence type="ECO:0000256" key="2">
    <source>
        <dbReference type="ARBA" id="ARBA00003924"/>
    </source>
</evidence>
<gene>
    <name evidence="8" type="primary">aroQ</name>
    <name evidence="12" type="ORF">Thini_0138</name>
</gene>
<evidence type="ECO:0000256" key="3">
    <source>
        <dbReference type="ARBA" id="ARBA00004902"/>
    </source>
</evidence>
<dbReference type="NCBIfam" id="NF003807">
    <property type="entry name" value="PRK05395.1-4"/>
    <property type="match status" value="1"/>
</dbReference>
<dbReference type="InterPro" id="IPR001874">
    <property type="entry name" value="DHquinase_II"/>
</dbReference>
<protein>
    <recommendedName>
        <fullName evidence="6 8">3-dehydroquinate dehydratase</fullName>
        <shortName evidence="8">3-dehydroquinase</shortName>
        <ecNumber evidence="6 8">4.2.1.10</ecNumber>
    </recommendedName>
    <alternativeName>
        <fullName evidence="8">Type II DHQase</fullName>
    </alternativeName>
</protein>
<dbReference type="AlphaFoldDB" id="A0A656HAD7"/>
<evidence type="ECO:0000313" key="12">
    <source>
        <dbReference type="EMBL" id="EIJ32804.1"/>
    </source>
</evidence>
<feature type="binding site" evidence="8 10">
    <location>
        <position position="75"/>
    </location>
    <ligand>
        <name>substrate</name>
    </ligand>
</feature>
<feature type="binding site" evidence="8 10">
    <location>
        <position position="88"/>
    </location>
    <ligand>
        <name>substrate</name>
    </ligand>
</feature>
<comment type="catalytic activity">
    <reaction evidence="1 8">
        <text>3-dehydroquinate = 3-dehydroshikimate + H2O</text>
        <dbReference type="Rhea" id="RHEA:21096"/>
        <dbReference type="ChEBI" id="CHEBI:15377"/>
        <dbReference type="ChEBI" id="CHEBI:16630"/>
        <dbReference type="ChEBI" id="CHEBI:32364"/>
        <dbReference type="EC" id="4.2.1.10"/>
    </reaction>
</comment>
<sequence>MATMLLLNGPNLNLLGKREPGHYGSLTLTEIEARLTNLANQQQHNLLCFQSNSEGALVDRIHQAMDEQVDFILINPGAYTHTSIAVRDALLGVAIPFIEIHLSNVYRREAFRHHSYLSDIADGVILGLGALGYELALYAAIQKLNKHDRALTHDGRP</sequence>
<evidence type="ECO:0000256" key="4">
    <source>
        <dbReference type="ARBA" id="ARBA00011037"/>
    </source>
</evidence>
<dbReference type="CDD" id="cd00466">
    <property type="entry name" value="DHQase_II"/>
    <property type="match status" value="1"/>
</dbReference>
<comment type="function">
    <text evidence="2 8">Catalyzes a trans-dehydration via an enolate intermediate.</text>
</comment>
<dbReference type="Gene3D" id="3.40.50.9100">
    <property type="entry name" value="Dehydroquinase, class II"/>
    <property type="match status" value="1"/>
</dbReference>
<feature type="site" description="Transition state stabilizer" evidence="8 11">
    <location>
        <position position="18"/>
    </location>
</feature>